<accession>A0A9D4D2X3</accession>
<comment type="caution">
    <text evidence="2">The sequence shown here is derived from an EMBL/GenBank/DDBJ whole genome shotgun (WGS) entry which is preliminary data.</text>
</comment>
<name>A0A9D4D2X3_DREPO</name>
<keyword evidence="3" id="KW-1185">Reference proteome</keyword>
<protein>
    <submittedName>
        <fullName evidence="2">Uncharacterized protein</fullName>
    </submittedName>
</protein>
<dbReference type="EMBL" id="JAIWYP010000011">
    <property type="protein sequence ID" value="KAH3738181.1"/>
    <property type="molecule type" value="Genomic_DNA"/>
</dbReference>
<gene>
    <name evidence="2" type="ORF">DPMN_044809</name>
</gene>
<reference evidence="2" key="1">
    <citation type="journal article" date="2019" name="bioRxiv">
        <title>The Genome of the Zebra Mussel, Dreissena polymorpha: A Resource for Invasive Species Research.</title>
        <authorList>
            <person name="McCartney M.A."/>
            <person name="Auch B."/>
            <person name="Kono T."/>
            <person name="Mallez S."/>
            <person name="Zhang Y."/>
            <person name="Obille A."/>
            <person name="Becker A."/>
            <person name="Abrahante J.E."/>
            <person name="Garbe J."/>
            <person name="Badalamenti J.P."/>
            <person name="Herman A."/>
            <person name="Mangelson H."/>
            <person name="Liachko I."/>
            <person name="Sullivan S."/>
            <person name="Sone E.D."/>
            <person name="Koren S."/>
            <person name="Silverstein K.A.T."/>
            <person name="Beckman K.B."/>
            <person name="Gohl D.M."/>
        </authorList>
    </citation>
    <scope>NUCLEOTIDE SEQUENCE</scope>
    <source>
        <strain evidence="2">Duluth1</strain>
        <tissue evidence="2">Whole animal</tissue>
    </source>
</reference>
<evidence type="ECO:0000313" key="3">
    <source>
        <dbReference type="Proteomes" id="UP000828390"/>
    </source>
</evidence>
<evidence type="ECO:0000256" key="1">
    <source>
        <dbReference type="SAM" id="MobiDB-lite"/>
    </source>
</evidence>
<feature type="region of interest" description="Disordered" evidence="1">
    <location>
        <begin position="1"/>
        <end position="32"/>
    </location>
</feature>
<organism evidence="2 3">
    <name type="scientific">Dreissena polymorpha</name>
    <name type="common">Zebra mussel</name>
    <name type="synonym">Mytilus polymorpha</name>
    <dbReference type="NCBI Taxonomy" id="45954"/>
    <lineage>
        <taxon>Eukaryota</taxon>
        <taxon>Metazoa</taxon>
        <taxon>Spiralia</taxon>
        <taxon>Lophotrochozoa</taxon>
        <taxon>Mollusca</taxon>
        <taxon>Bivalvia</taxon>
        <taxon>Autobranchia</taxon>
        <taxon>Heteroconchia</taxon>
        <taxon>Euheterodonta</taxon>
        <taxon>Imparidentia</taxon>
        <taxon>Neoheterodontei</taxon>
        <taxon>Myida</taxon>
        <taxon>Dreissenoidea</taxon>
        <taxon>Dreissenidae</taxon>
        <taxon>Dreissena</taxon>
    </lineage>
</organism>
<feature type="compositionally biased region" description="Basic residues" evidence="1">
    <location>
        <begin position="7"/>
        <end position="20"/>
    </location>
</feature>
<proteinExistence type="predicted"/>
<dbReference type="AlphaFoldDB" id="A0A9D4D2X3"/>
<reference evidence="2" key="2">
    <citation type="submission" date="2020-11" db="EMBL/GenBank/DDBJ databases">
        <authorList>
            <person name="McCartney M.A."/>
            <person name="Auch B."/>
            <person name="Kono T."/>
            <person name="Mallez S."/>
            <person name="Becker A."/>
            <person name="Gohl D.M."/>
            <person name="Silverstein K.A.T."/>
            <person name="Koren S."/>
            <person name="Bechman K.B."/>
            <person name="Herman A."/>
            <person name="Abrahante J.E."/>
            <person name="Garbe J."/>
        </authorList>
    </citation>
    <scope>NUCLEOTIDE SEQUENCE</scope>
    <source>
        <strain evidence="2">Duluth1</strain>
        <tissue evidence="2">Whole animal</tissue>
    </source>
</reference>
<sequence>MDTQTKVKQKKKEQKQKKMKQSQPSKRSRSSLQSLLMKRQILYPQQKQQQDADQQNIFISQPQ</sequence>
<evidence type="ECO:0000313" key="2">
    <source>
        <dbReference type="EMBL" id="KAH3738181.1"/>
    </source>
</evidence>
<dbReference type="Proteomes" id="UP000828390">
    <property type="component" value="Unassembled WGS sequence"/>
</dbReference>
<feature type="compositionally biased region" description="Low complexity" evidence="1">
    <location>
        <begin position="44"/>
        <end position="55"/>
    </location>
</feature>
<feature type="region of interest" description="Disordered" evidence="1">
    <location>
        <begin position="44"/>
        <end position="63"/>
    </location>
</feature>
<feature type="compositionally biased region" description="Low complexity" evidence="1">
    <location>
        <begin position="21"/>
        <end position="32"/>
    </location>
</feature>